<dbReference type="GeneID" id="52838"/>
<dbReference type="PeptideAtlas" id="Q8K0F4"/>
<dbReference type="BioGRID-ORCS" id="52838">
    <property type="hits" value="25 hits in 80 CRISPR screens"/>
</dbReference>
<reference evidence="1" key="1">
    <citation type="journal article" date="2004" name="Genome Res.">
        <title>The status, quality, and expansion of the NIH full-length cDNA project: the Mammalian Gene Collection (MGC).</title>
        <authorList>
            <consortium name="The MGC Project Team"/>
            <person name="Gerhard D.S."/>
            <person name="Wagner L."/>
            <person name="Feingold E.A."/>
            <person name="Shenmen C.M."/>
            <person name="Grouse L.H."/>
            <person name="Schuler G."/>
            <person name="Klein S.L."/>
            <person name="Old S."/>
            <person name="Rasooly R."/>
            <person name="Good P."/>
            <person name="Guyer M."/>
            <person name="Peck A.M."/>
            <person name="Derge J.G."/>
            <person name="Lipman D."/>
            <person name="Collins F.S."/>
            <person name="Jang W."/>
            <person name="Sherry S."/>
            <person name="Feolo M."/>
            <person name="Misquitta L."/>
            <person name="Lee E."/>
            <person name="Rotmistrovsky K."/>
            <person name="Greenhut S.F."/>
            <person name="Schaefer C.F."/>
            <person name="Buetow K."/>
            <person name="Bonner T.I."/>
            <person name="Haussler D."/>
            <person name="Kent J."/>
            <person name="Kiekhaus M."/>
            <person name="Furey T."/>
            <person name="Brent M."/>
            <person name="Prange C."/>
            <person name="Schreiber K."/>
            <person name="Shapiro N."/>
            <person name="Bhat N.K."/>
            <person name="Hopkins R.F."/>
            <person name="Hsie F."/>
            <person name="Driscoll T."/>
            <person name="Soares M.B."/>
            <person name="Casavant T.L."/>
            <person name="Scheetz T.E."/>
            <person name="Brown-stein M.J."/>
            <person name="Usdin T.B."/>
            <person name="Toshiyuki S."/>
            <person name="Carninci P."/>
            <person name="Piao Y."/>
            <person name="Dudekula D.B."/>
            <person name="Ko M.S."/>
            <person name="Kawakami K."/>
            <person name="Suzuki Y."/>
            <person name="Sugano S."/>
            <person name="Gruber C.E."/>
            <person name="Smith M.R."/>
            <person name="Simmons B."/>
            <person name="Moore T."/>
            <person name="Waterman R."/>
            <person name="Johnson S.L."/>
            <person name="Ruan Y."/>
            <person name="Wei C.L."/>
            <person name="Mathavan S."/>
            <person name="Gunaratne P.H."/>
            <person name="Wu J."/>
            <person name="Garcia A.M."/>
            <person name="Hulyk S.W."/>
            <person name="Fuh E."/>
            <person name="Yuan Y."/>
            <person name="Sneed A."/>
            <person name="Kowis C."/>
            <person name="Hodgson A."/>
            <person name="Muzny D.M."/>
            <person name="McPherson J."/>
            <person name="Gibbs R.A."/>
            <person name="Fahey J."/>
            <person name="Helton E."/>
            <person name="Ketteman M."/>
            <person name="Madan A."/>
            <person name="Rodrigues S."/>
            <person name="Sanchez A."/>
            <person name="Whiting M."/>
            <person name="Madari A."/>
            <person name="Young A.C."/>
            <person name="Wetherby K.D."/>
            <person name="Granite S.J."/>
            <person name="Kwong P.N."/>
            <person name="Brinkley C.P."/>
            <person name="Pearson R.L."/>
            <person name="Bouffard G.G."/>
            <person name="Blakesly R.W."/>
            <person name="Green E.D."/>
            <person name="Dickson M.C."/>
            <person name="Rodriguez A.C."/>
            <person name="Grimwood J."/>
            <person name="Schmutz J."/>
            <person name="Myers R.M."/>
            <person name="Butterfield Y.S."/>
            <person name="Griffith M."/>
            <person name="Griffith O.L."/>
            <person name="Krzywinski M.I."/>
            <person name="Liao N."/>
            <person name="Morin R."/>
            <person name="Morrin R."/>
            <person name="Palmquist D."/>
            <person name="Petrescu A.S."/>
            <person name="Skalska U."/>
            <person name="Smailus D.E."/>
            <person name="Stott J.M."/>
            <person name="Schnerch A."/>
            <person name="Schein J.E."/>
            <person name="Jones S.J."/>
            <person name="Holt R.A."/>
            <person name="Baross A."/>
            <person name="Marra M.A."/>
            <person name="Clifton S."/>
            <person name="Makowski K.A."/>
            <person name="Bosak S."/>
            <person name="Malek J."/>
        </authorList>
    </citation>
    <scope>NUCLEOTIDE SEQUENCE [LARGE SCALE MRNA]</scope>
    <source>
        <tissue evidence="1">Eye</tissue>
    </source>
</reference>
<dbReference type="EMBL" id="BC031595">
    <property type="protein sequence ID" value="AAH31595.1"/>
    <property type="molecule type" value="mRNA"/>
</dbReference>
<evidence type="ECO:0000313" key="2">
    <source>
        <dbReference type="MGI" id="MGI:106559"/>
    </source>
</evidence>
<dbReference type="CTD" id="728489"/>
<protein>
    <submittedName>
        <fullName evidence="1">D2Bwg1335e protein</fullName>
    </submittedName>
</protein>
<evidence type="ECO:0000313" key="1">
    <source>
        <dbReference type="EMBL" id="AAH31595.1"/>
    </source>
</evidence>
<sequence length="82" mass="9266">MLRTALSRMPTLLRSVRTRDSGPRRLWDLGARLKTAERLRGWAWGWASGWRSSSSAPGSGRAAALGRVEADHYQLVYTCKEY</sequence>
<dbReference type="OrthoDB" id="512667at2759"/>
<accession>Q8K0F4</accession>
<dbReference type="RefSeq" id="NP_001132976.1">
    <property type="nucleotide sequence ID" value="NM_001139504.1"/>
</dbReference>
<dbReference type="KEGG" id="mmu:52838"/>
<gene>
    <name evidence="2" type="primary">Dnlz</name>
    <name evidence="1" type="synonym">D2Bwg1335e</name>
</gene>
<dbReference type="AGR" id="MGI:106559"/>
<name>Q8K0F4_MOUSE</name>
<dbReference type="AlphaFoldDB" id="Q8K0F4"/>
<organism evidence="1">
    <name type="scientific">Mus musculus</name>
    <name type="common">Mouse</name>
    <dbReference type="NCBI Taxonomy" id="10090"/>
    <lineage>
        <taxon>Eukaryota</taxon>
        <taxon>Metazoa</taxon>
        <taxon>Chordata</taxon>
        <taxon>Craniata</taxon>
        <taxon>Vertebrata</taxon>
        <taxon>Euteleostomi</taxon>
        <taxon>Mammalia</taxon>
        <taxon>Eutheria</taxon>
        <taxon>Euarchontoglires</taxon>
        <taxon>Glires</taxon>
        <taxon>Rodentia</taxon>
        <taxon>Myomorpha</taxon>
        <taxon>Muroidea</taxon>
        <taxon>Muridae</taxon>
        <taxon>Murinae</taxon>
        <taxon>Mus</taxon>
        <taxon>Mus</taxon>
    </lineage>
</organism>
<dbReference type="UCSC" id="uc008ius.2">
    <property type="organism name" value="mouse"/>
</dbReference>
<dbReference type="RefSeq" id="NP_081104.1">
    <property type="nucleotide sequence ID" value="NM_026828.3"/>
</dbReference>
<dbReference type="MGI" id="MGI:106559">
    <property type="gene designation" value="Dnlz"/>
</dbReference>
<dbReference type="RefSeq" id="NP_001132975.1">
    <property type="nucleotide sequence ID" value="NM_001139503.1"/>
</dbReference>
<proteinExistence type="evidence at transcript level"/>